<proteinExistence type="predicted"/>
<gene>
    <name evidence="1" type="ORF">ACFPYL_00570</name>
</gene>
<evidence type="ECO:0000313" key="2">
    <source>
        <dbReference type="Proteomes" id="UP001596135"/>
    </source>
</evidence>
<accession>A0ABW1LDI0</accession>
<dbReference type="InterPro" id="IPR015018">
    <property type="entry name" value="DUF1905"/>
</dbReference>
<dbReference type="Gene3D" id="2.40.30.100">
    <property type="entry name" value="AF2212/PG0164-like"/>
    <property type="match status" value="1"/>
</dbReference>
<sequence length="137" mass="14858">MRLTLELESTGGNTAGFRIPDEVVDELGAGRRPKVAATVGEHTWRSSIARMGDAFWLGMSNENRDLAGVEAGQVLDLDVVVDDAPRTVDLPEELAPVADAWARLSYSNQRRIAEGIESAKKPETRAARVEKALAELS</sequence>
<keyword evidence="2" id="KW-1185">Reference proteome</keyword>
<dbReference type="EMBL" id="JBHSRJ010000001">
    <property type="protein sequence ID" value="MFC6041546.1"/>
    <property type="molecule type" value="Genomic_DNA"/>
</dbReference>
<dbReference type="Pfam" id="PF13376">
    <property type="entry name" value="OmdA"/>
    <property type="match status" value="1"/>
</dbReference>
<dbReference type="RefSeq" id="WP_379149296.1">
    <property type="nucleotide sequence ID" value="NZ_JBHSRJ010000001.1"/>
</dbReference>
<comment type="caution">
    <text evidence="1">The sequence shown here is derived from an EMBL/GenBank/DDBJ whole genome shotgun (WGS) entry which is preliminary data.</text>
</comment>
<reference evidence="2" key="1">
    <citation type="journal article" date="2019" name="Int. J. Syst. Evol. Microbiol.">
        <title>The Global Catalogue of Microorganisms (GCM) 10K type strain sequencing project: providing services to taxonomists for standard genome sequencing and annotation.</title>
        <authorList>
            <consortium name="The Broad Institute Genomics Platform"/>
            <consortium name="The Broad Institute Genome Sequencing Center for Infectious Disease"/>
            <person name="Wu L."/>
            <person name="Ma J."/>
        </authorList>
    </citation>
    <scope>NUCLEOTIDE SEQUENCE [LARGE SCALE GENOMIC DNA]</scope>
    <source>
        <strain evidence="2">CCUG 54522</strain>
    </source>
</reference>
<evidence type="ECO:0000313" key="1">
    <source>
        <dbReference type="EMBL" id="MFC6041546.1"/>
    </source>
</evidence>
<dbReference type="InterPro" id="IPR037079">
    <property type="entry name" value="AF2212/PG0164-like_sf"/>
</dbReference>
<organism evidence="1 2">
    <name type="scientific">Nocardioides hankookensis</name>
    <dbReference type="NCBI Taxonomy" id="443157"/>
    <lineage>
        <taxon>Bacteria</taxon>
        <taxon>Bacillati</taxon>
        <taxon>Actinomycetota</taxon>
        <taxon>Actinomycetes</taxon>
        <taxon>Propionibacteriales</taxon>
        <taxon>Nocardioidaceae</taxon>
        <taxon>Nocardioides</taxon>
    </lineage>
</organism>
<dbReference type="Proteomes" id="UP001596135">
    <property type="component" value="Unassembled WGS sequence"/>
</dbReference>
<dbReference type="Pfam" id="PF08922">
    <property type="entry name" value="DUF1905"/>
    <property type="match status" value="1"/>
</dbReference>
<dbReference type="SUPFAM" id="SSF141694">
    <property type="entry name" value="AF2212/PG0164-like"/>
    <property type="match status" value="1"/>
</dbReference>
<name>A0ABW1LDI0_9ACTN</name>
<protein>
    <submittedName>
        <fullName evidence="1">YdeI/OmpD-associated family protein</fullName>
    </submittedName>
</protein>